<dbReference type="PANTHER" id="PTHR10263">
    <property type="entry name" value="V-TYPE PROTON ATPASE PROTEOLIPID SUBUNIT"/>
    <property type="match status" value="1"/>
</dbReference>
<evidence type="ECO:0000256" key="16">
    <source>
        <dbReference type="ARBA" id="ARBA00031057"/>
    </source>
</evidence>
<keyword evidence="6 22" id="KW-0812">Transmembrane</keyword>
<evidence type="ECO:0000256" key="8">
    <source>
        <dbReference type="ARBA" id="ARBA00022771"/>
    </source>
</evidence>
<dbReference type="PRINTS" id="PR00122">
    <property type="entry name" value="VACATPASE"/>
</dbReference>
<dbReference type="SMART" id="SM00980">
    <property type="entry name" value="THAP"/>
    <property type="match status" value="2"/>
</dbReference>
<dbReference type="FunFam" id="2.60.370.10:FF:000001">
    <property type="entry name" value="COX11 cytochrome c oxidase assembly homolog"/>
    <property type="match status" value="1"/>
</dbReference>
<dbReference type="PROSITE" id="PS00028">
    <property type="entry name" value="ZINC_FINGER_C2H2_1"/>
    <property type="match status" value="2"/>
</dbReference>
<evidence type="ECO:0000256" key="6">
    <source>
        <dbReference type="ARBA" id="ARBA00022692"/>
    </source>
</evidence>
<dbReference type="Pfam" id="PF04442">
    <property type="entry name" value="CtaG_Cox11"/>
    <property type="match status" value="1"/>
</dbReference>
<feature type="transmembrane region" description="Helical" evidence="22">
    <location>
        <begin position="856"/>
        <end position="881"/>
    </location>
</feature>
<evidence type="ECO:0000256" key="21">
    <source>
        <dbReference type="SAM" id="MobiDB-lite"/>
    </source>
</evidence>
<evidence type="ECO:0000256" key="7">
    <source>
        <dbReference type="ARBA" id="ARBA00022723"/>
    </source>
</evidence>
<evidence type="ECO:0000256" key="10">
    <source>
        <dbReference type="ARBA" id="ARBA00022833"/>
    </source>
</evidence>
<dbReference type="Pfam" id="PF05485">
    <property type="entry name" value="THAP"/>
    <property type="match status" value="1"/>
</dbReference>
<feature type="compositionally biased region" description="Low complexity" evidence="21">
    <location>
        <begin position="347"/>
        <end position="360"/>
    </location>
</feature>
<evidence type="ECO:0000256" key="4">
    <source>
        <dbReference type="ARBA" id="ARBA00007296"/>
    </source>
</evidence>
<dbReference type="GO" id="GO:0046961">
    <property type="term" value="F:proton-transporting ATPase activity, rotational mechanism"/>
    <property type="evidence" value="ECO:0007669"/>
    <property type="project" value="InterPro"/>
</dbReference>
<dbReference type="GO" id="GO:0008270">
    <property type="term" value="F:zinc ion binding"/>
    <property type="evidence" value="ECO:0007669"/>
    <property type="project" value="UniProtKB-KW"/>
</dbReference>
<accession>A0A7R9JTH8</accession>
<dbReference type="GO" id="GO:0033179">
    <property type="term" value="C:proton-transporting V-type ATPase, V0 domain"/>
    <property type="evidence" value="ECO:0007669"/>
    <property type="project" value="InterPro"/>
</dbReference>
<feature type="transmembrane region" description="Helical" evidence="22">
    <location>
        <begin position="816"/>
        <end position="849"/>
    </location>
</feature>
<dbReference type="SUPFAM" id="SSF81333">
    <property type="entry name" value="F1F0 ATP synthase subunit C"/>
    <property type="match status" value="2"/>
</dbReference>
<dbReference type="SUPFAM" id="SSF110111">
    <property type="entry name" value="Ctag/Cox11"/>
    <property type="match status" value="1"/>
</dbReference>
<evidence type="ECO:0000256" key="11">
    <source>
        <dbReference type="ARBA" id="ARBA00022989"/>
    </source>
</evidence>
<keyword evidence="9" id="KW-0375">Hydrogen ion transport</keyword>
<dbReference type="EMBL" id="OE839957">
    <property type="protein sequence ID" value="CAD7589097.1"/>
    <property type="molecule type" value="Genomic_DNA"/>
</dbReference>
<keyword evidence="8 20" id="KW-0863">Zinc-finger</keyword>
<sequence length="1180" mass="130651">MAKTLGSQQNDESQIQGTNLDPACQNTRASCSPMDLELIPEDYMRLMAYQQWVEFCRNPRLSKMYDKPSHIYMCAKHFDEKEFQSAECKKLLLTALPSIPPSANENTGSTTSAVQDIPDTITNDTPTNVSELDINVEDLEVDKLIDDPDSPGNVSAGESTLFDCPMCCGKQFSLMDLQQHISRYIWGSLKCPVCDEVCVGLEILAVHLDEHHSDQEMTVSENSMLTNVAKSTVSSEESVNVSCGDVRAQRILEGGKQTWDYYKDGKYQTHKFWFDFRCRDWIQRIGPALSKMPFEKLNQRRICAIHFTDNQFMNIHRNSLIHCAVPTLHLPVASVNTVETEQPGIKPPTTSTVEPVSVTSRGPSTLFEPIDVTTPLQLVDKEHTSSTCTQPSNSLQTSDDVSLQSYINADGLEDILHTPTDVYTPPSIGKRHQQTEFCSNPNLTEKHKKLPQLSTKQFQSEECYNNTQTFDCPMCCGKQFSLMDLQQHISRYIWGSLKCPVCDEVCVGLEILAVHLDEHHSDQEMTVSENSLLTNVDKSVSSEESVNISCGDVRAQVIEDQTIVLPDVGTADISYPSVANVLDSEQKLVTRMSETSENVSTPSTCKTETHCRHGNLTRLLQHVINNPYTSTCVIAANLVHHHLVWNLWGHRKSLVYVTPVASTKDFHTLLISDAATAIRQHLSVCRRVSAALLPAVYSTLTVIILYYILTGKGERLSFGWFLDDTSPYMWATLGIGLSVALSVVGAALGIHTTGVSIVGGGVKAPRIKTKNLISVIFCEAVAIYGLITAIVLSGMLEQFSLDKIATEKSIYYQNWMGGYIMFGSGLTVGLVNLFCGIAVGIVGSGAALADAANSSLFVKILIVEIFGSAIGLFGLIVGIYLTSRVSLVWLHGAEHQISRVLQSSKVCIELPPGSVGSQLGQSSLELGRFQQHDFTAYSYGGTTGVGHDGDKVETMSKVKDRLITIKFNADRGASMQWKFRPQQTEVKVVPGETALAFYTAENPTDNPVTGISTYNVIPFEAGQYFNKIQCFCFEEQLLNPHEQQQFSLTRGLPYEDASVTCSSPQVFQTIFVQPKPHNPHSVPTQPLRKVPVGVRFIVVAQVALCPLVRSVACVESGPRSMGWVTLEACHKWDDLNILVAERRPPRMGAWCLVEVTDTCGHRWARNLLHQRWSAYHTPRL</sequence>
<name>A0A7R9JTH8_TIMGE</name>
<evidence type="ECO:0000256" key="3">
    <source>
        <dbReference type="ARBA" id="ARBA00004243"/>
    </source>
</evidence>
<feature type="domain" description="THAP-type" evidence="23">
    <location>
        <begin position="15"/>
        <end position="100"/>
    </location>
</feature>
<keyword evidence="11 22" id="KW-1133">Transmembrane helix</keyword>
<dbReference type="Gene3D" id="2.60.370.10">
    <property type="entry name" value="Ctag/Cox11"/>
    <property type="match status" value="1"/>
</dbReference>
<comment type="subcellular location">
    <subcellularLocation>
        <location evidence="2">Membrane</location>
        <topology evidence="2">Multi-pass membrane protein</topology>
    </subcellularLocation>
    <subcellularLocation>
        <location evidence="3">Mitochondrion inner membrane</location>
        <topology evidence="3">Single-pass membrane protein</topology>
        <orientation evidence="3">Intermembrane side</orientation>
    </subcellularLocation>
</comment>
<evidence type="ECO:0000256" key="22">
    <source>
        <dbReference type="SAM" id="Phobius"/>
    </source>
</evidence>
<feature type="transmembrane region" description="Helical" evidence="22">
    <location>
        <begin position="771"/>
        <end position="796"/>
    </location>
</feature>
<dbReference type="Pfam" id="PF00137">
    <property type="entry name" value="ATP-synt_C"/>
    <property type="match status" value="2"/>
</dbReference>
<dbReference type="CDD" id="cd18178">
    <property type="entry name" value="ATP-synt_Vo_c_ATP6F_rpt2"/>
    <property type="match status" value="1"/>
</dbReference>
<feature type="region of interest" description="Disordered" evidence="21">
    <location>
        <begin position="339"/>
        <end position="360"/>
    </location>
</feature>
<dbReference type="GO" id="GO:0005507">
    <property type="term" value="F:copper ion binding"/>
    <property type="evidence" value="ECO:0007669"/>
    <property type="project" value="InterPro"/>
</dbReference>
<evidence type="ECO:0000256" key="12">
    <source>
        <dbReference type="ARBA" id="ARBA00023065"/>
    </source>
</evidence>
<keyword evidence="7" id="KW-0479">Metal-binding</keyword>
<dbReference type="InterPro" id="IPR007533">
    <property type="entry name" value="Cyt_c_oxidase_assmbl_CtaG"/>
</dbReference>
<dbReference type="FunFam" id="1.20.120.610:FF:000002">
    <property type="entry name" value="V-type proton ATPase proteolipid subunit"/>
    <property type="match status" value="1"/>
</dbReference>
<evidence type="ECO:0000256" key="9">
    <source>
        <dbReference type="ARBA" id="ARBA00022781"/>
    </source>
</evidence>
<evidence type="ECO:0000256" key="20">
    <source>
        <dbReference type="PROSITE-ProRule" id="PRU00309"/>
    </source>
</evidence>
<keyword evidence="14 22" id="KW-0472">Membrane</keyword>
<dbReference type="InterPro" id="IPR006612">
    <property type="entry name" value="THAP_Znf"/>
</dbReference>
<feature type="transmembrane region" description="Helical" evidence="22">
    <location>
        <begin position="688"/>
        <end position="708"/>
    </location>
</feature>
<organism evidence="24">
    <name type="scientific">Timema genevievae</name>
    <name type="common">Walking stick</name>
    <dbReference type="NCBI Taxonomy" id="629358"/>
    <lineage>
        <taxon>Eukaryota</taxon>
        <taxon>Metazoa</taxon>
        <taxon>Ecdysozoa</taxon>
        <taxon>Arthropoda</taxon>
        <taxon>Hexapoda</taxon>
        <taxon>Insecta</taxon>
        <taxon>Pterygota</taxon>
        <taxon>Neoptera</taxon>
        <taxon>Polyneoptera</taxon>
        <taxon>Phasmatodea</taxon>
        <taxon>Timematodea</taxon>
        <taxon>Timematoidea</taxon>
        <taxon>Timematidae</taxon>
        <taxon>Timema</taxon>
    </lineage>
</organism>
<evidence type="ECO:0000256" key="15">
    <source>
        <dbReference type="ARBA" id="ARBA00029494"/>
    </source>
</evidence>
<comment type="function">
    <text evidence="1">Exerts its effect at some terminal stage of cytochrome c oxidase synthesis, probably by being involved in the insertion of the copper B into subunit I.</text>
</comment>
<evidence type="ECO:0000256" key="14">
    <source>
        <dbReference type="ARBA" id="ARBA00023136"/>
    </source>
</evidence>
<evidence type="ECO:0000256" key="5">
    <source>
        <dbReference type="ARBA" id="ARBA00022448"/>
    </source>
</evidence>
<dbReference type="GO" id="GO:0005743">
    <property type="term" value="C:mitochondrial inner membrane"/>
    <property type="evidence" value="ECO:0007669"/>
    <property type="project" value="UniProtKB-SubCell"/>
</dbReference>
<reference evidence="24" key="1">
    <citation type="submission" date="2020-11" db="EMBL/GenBank/DDBJ databases">
        <authorList>
            <person name="Tran Van P."/>
        </authorList>
    </citation>
    <scope>NUCLEOTIDE SEQUENCE</scope>
</reference>
<evidence type="ECO:0000256" key="19">
    <source>
        <dbReference type="ARBA" id="ARBA00071448"/>
    </source>
</evidence>
<evidence type="ECO:0000259" key="23">
    <source>
        <dbReference type="PROSITE" id="PS50950"/>
    </source>
</evidence>
<feature type="region of interest" description="Disordered" evidence="21">
    <location>
        <begin position="102"/>
        <end position="128"/>
    </location>
</feature>
<dbReference type="InterPro" id="IPR002379">
    <property type="entry name" value="ATPase_proteolipid_c-like_dom"/>
</dbReference>
<dbReference type="InterPro" id="IPR035921">
    <property type="entry name" value="F/V-ATP_Csub_sf"/>
</dbReference>
<keyword evidence="13 20" id="KW-0238">DNA-binding</keyword>
<feature type="region of interest" description="Disordered" evidence="21">
    <location>
        <begin position="1"/>
        <end position="22"/>
    </location>
</feature>
<evidence type="ECO:0000256" key="17">
    <source>
        <dbReference type="ARBA" id="ARBA00063165"/>
    </source>
</evidence>
<dbReference type="GO" id="GO:0003677">
    <property type="term" value="F:DNA binding"/>
    <property type="evidence" value="ECO:0007669"/>
    <property type="project" value="UniProtKB-UniRule"/>
</dbReference>
<keyword evidence="5" id="KW-0813">Transport</keyword>
<dbReference type="CDD" id="cd18177">
    <property type="entry name" value="ATP-synt_Vo_c_ATP6F_rpt1"/>
    <property type="match status" value="1"/>
</dbReference>
<dbReference type="InterPro" id="IPR023471">
    <property type="entry name" value="CtaG/Cox11_dom_sf"/>
</dbReference>
<evidence type="ECO:0000256" key="13">
    <source>
        <dbReference type="ARBA" id="ARBA00023125"/>
    </source>
</evidence>
<keyword evidence="12" id="KW-0406">Ion transport</keyword>
<dbReference type="InterPro" id="IPR013087">
    <property type="entry name" value="Znf_C2H2_type"/>
</dbReference>
<dbReference type="SMART" id="SM00355">
    <property type="entry name" value="ZnF_C2H2"/>
    <property type="match status" value="2"/>
</dbReference>
<evidence type="ECO:0000256" key="2">
    <source>
        <dbReference type="ARBA" id="ARBA00004141"/>
    </source>
</evidence>
<feature type="transmembrane region" description="Helical" evidence="22">
    <location>
        <begin position="728"/>
        <end position="750"/>
    </location>
</feature>
<feature type="compositionally biased region" description="Low complexity" evidence="21">
    <location>
        <begin position="116"/>
        <end position="128"/>
    </location>
</feature>
<comment type="subunit">
    <text evidence="17">Interacts with CNNM4/ACDP4. Interacts with RANBP2.</text>
</comment>
<gene>
    <name evidence="24" type="ORF">TGEB3V08_LOCUS3089</name>
</gene>
<evidence type="ECO:0000256" key="1">
    <source>
        <dbReference type="ARBA" id="ARBA00004007"/>
    </source>
</evidence>
<keyword evidence="10" id="KW-0862">Zinc</keyword>
<feature type="compositionally biased region" description="Polar residues" evidence="21">
    <location>
        <begin position="102"/>
        <end position="114"/>
    </location>
</feature>
<dbReference type="PROSITE" id="PS50950">
    <property type="entry name" value="ZF_THAP"/>
    <property type="match status" value="1"/>
</dbReference>
<evidence type="ECO:0000256" key="18">
    <source>
        <dbReference type="ARBA" id="ARBA00068998"/>
    </source>
</evidence>
<dbReference type="AlphaFoldDB" id="A0A7R9JTH8"/>
<dbReference type="InterPro" id="IPR000245">
    <property type="entry name" value="ATPase_proteolipid_csu"/>
</dbReference>
<proteinExistence type="inferred from homology"/>
<comment type="similarity">
    <text evidence="4">Belongs to the V-ATPase proteolipid subunit family.</text>
</comment>
<dbReference type="Gene3D" id="1.20.120.610">
    <property type="entry name" value="lithium bound rotor ring of v- atpase"/>
    <property type="match status" value="1"/>
</dbReference>
<evidence type="ECO:0000313" key="24">
    <source>
        <dbReference type="EMBL" id="CAD7589097.1"/>
    </source>
</evidence>
<protein>
    <recommendedName>
        <fullName evidence="18">Cytochrome c oxidase assembly protein COX11, mitochondrial</fullName>
    </recommendedName>
    <alternativeName>
        <fullName evidence="15">V-type proton ATPase 16 kDa proteolipid subunit c</fullName>
    </alternativeName>
    <alternativeName>
        <fullName evidence="19">V-type proton ATPase 21 kDa proteolipid subunit c''</fullName>
    </alternativeName>
    <alternativeName>
        <fullName evidence="16">Vacuolar proton pump 16 kDa proteolipid subunit c</fullName>
    </alternativeName>
</protein>